<proteinExistence type="predicted"/>
<dbReference type="Proteomes" id="UP001281147">
    <property type="component" value="Unassembled WGS sequence"/>
</dbReference>
<name>A0ACC3N903_9PEZI</name>
<reference evidence="1" key="1">
    <citation type="submission" date="2023-07" db="EMBL/GenBank/DDBJ databases">
        <title>Black Yeasts Isolated from many extreme environments.</title>
        <authorList>
            <person name="Coleine C."/>
            <person name="Stajich J.E."/>
            <person name="Selbmann L."/>
        </authorList>
    </citation>
    <scope>NUCLEOTIDE SEQUENCE</scope>
    <source>
        <strain evidence="1">CCFEE 5714</strain>
    </source>
</reference>
<sequence length="348" mass="39782">MALFNGRRAIVVYESQIPFKPILELPDELVTMIVAQAVLKDEPIALTKVDPDGEVSLEDIEDAFEDETEPLLKPFQWSPKLLTIARAEFSKTNTFALDLDLSIFVGSHIFYKSRDCDPCPDIYTWKVLEDHEAPEVQHMATVWFPRHERRVVGEPQLVLKGPGGNRRPLTHVNELSRRIRHLQVGITLNGTGFDVENDEHAPRLTDRQRRVLWELPTLFPELRTLNVKVHDSNTVDWEAIYFRDWPGVGVVEIYSGQGRAECLALETHSKLVDLVWTMVELDGFPKLQSKIVTLTHDTESSCCVETHWTPRTGTIEGQKKEIRTEVVWQTMMDAPQAVVHLPCSMNRT</sequence>
<dbReference type="EMBL" id="JAUTXU010000071">
    <property type="protein sequence ID" value="KAK3712155.1"/>
    <property type="molecule type" value="Genomic_DNA"/>
</dbReference>
<organism evidence="1 2">
    <name type="scientific">Vermiconidia calcicola</name>
    <dbReference type="NCBI Taxonomy" id="1690605"/>
    <lineage>
        <taxon>Eukaryota</taxon>
        <taxon>Fungi</taxon>
        <taxon>Dikarya</taxon>
        <taxon>Ascomycota</taxon>
        <taxon>Pezizomycotina</taxon>
        <taxon>Dothideomycetes</taxon>
        <taxon>Dothideomycetidae</taxon>
        <taxon>Mycosphaerellales</taxon>
        <taxon>Extremaceae</taxon>
        <taxon>Vermiconidia</taxon>
    </lineage>
</organism>
<keyword evidence="2" id="KW-1185">Reference proteome</keyword>
<comment type="caution">
    <text evidence="1">The sequence shown here is derived from an EMBL/GenBank/DDBJ whole genome shotgun (WGS) entry which is preliminary data.</text>
</comment>
<gene>
    <name evidence="1" type="ORF">LTR37_009246</name>
</gene>
<evidence type="ECO:0000313" key="1">
    <source>
        <dbReference type="EMBL" id="KAK3712155.1"/>
    </source>
</evidence>
<evidence type="ECO:0000313" key="2">
    <source>
        <dbReference type="Proteomes" id="UP001281147"/>
    </source>
</evidence>
<protein>
    <submittedName>
        <fullName evidence="1">Uncharacterized protein</fullName>
    </submittedName>
</protein>
<accession>A0ACC3N903</accession>